<dbReference type="EMBL" id="CP139960">
    <property type="protein sequence ID" value="WQD39807.1"/>
    <property type="molecule type" value="Genomic_DNA"/>
</dbReference>
<sequence>MEEFEYDITEFLNEQTPNPKSSYFKLELDNFSLDLIPGIVADIDFFDAYKRKEVISVEGVEIFVMNYVDLITDKEATGRKKDLEDIKHLRSLKR</sequence>
<dbReference type="Proteomes" id="UP001325680">
    <property type="component" value="Chromosome"/>
</dbReference>
<accession>A0ABZ0WBF8</accession>
<gene>
    <name evidence="1" type="ORF">U0035_06555</name>
</gene>
<keyword evidence="2" id="KW-1185">Reference proteome</keyword>
<dbReference type="SUPFAM" id="SSF81301">
    <property type="entry name" value="Nucleotidyltransferase"/>
    <property type="match status" value="1"/>
</dbReference>
<dbReference type="Gene3D" id="3.30.460.40">
    <property type="match status" value="1"/>
</dbReference>
<protein>
    <submittedName>
        <fullName evidence="1">Uncharacterized protein</fullName>
    </submittedName>
</protein>
<evidence type="ECO:0000313" key="2">
    <source>
        <dbReference type="Proteomes" id="UP001325680"/>
    </source>
</evidence>
<reference evidence="1 2" key="1">
    <citation type="submission" date="2023-12" db="EMBL/GenBank/DDBJ databases">
        <title>Genome sequencing and assembly of bacterial species from a model synthetic community.</title>
        <authorList>
            <person name="Hogle S.L."/>
        </authorList>
    </citation>
    <scope>NUCLEOTIDE SEQUENCE [LARGE SCALE GENOMIC DNA]</scope>
    <source>
        <strain evidence="1 2">HAMBI_3031</strain>
    </source>
</reference>
<name>A0ABZ0WBF8_9BACT</name>
<evidence type="ECO:0000313" key="1">
    <source>
        <dbReference type="EMBL" id="WQD39807.1"/>
    </source>
</evidence>
<dbReference type="RefSeq" id="WP_211316335.1">
    <property type="nucleotide sequence ID" value="NZ_CP139960.1"/>
</dbReference>
<organism evidence="1 2">
    <name type="scientific">Niabella yanshanensis</name>
    <dbReference type="NCBI Taxonomy" id="577386"/>
    <lineage>
        <taxon>Bacteria</taxon>
        <taxon>Pseudomonadati</taxon>
        <taxon>Bacteroidota</taxon>
        <taxon>Chitinophagia</taxon>
        <taxon>Chitinophagales</taxon>
        <taxon>Chitinophagaceae</taxon>
        <taxon>Niabella</taxon>
    </lineage>
</organism>
<dbReference type="InterPro" id="IPR043519">
    <property type="entry name" value="NT_sf"/>
</dbReference>
<proteinExistence type="predicted"/>